<comment type="caution">
    <text evidence="3">The sequence shown here is derived from an EMBL/GenBank/DDBJ whole genome shotgun (WGS) entry which is preliminary data.</text>
</comment>
<keyword evidence="5" id="KW-1185">Reference proteome</keyword>
<evidence type="ECO:0000313" key="3">
    <source>
        <dbReference type="EMBL" id="OPG16517.1"/>
    </source>
</evidence>
<dbReference type="AlphaFoldDB" id="A0A162TMJ5"/>
<dbReference type="STRING" id="1765683.B2M26_06495"/>
<evidence type="ECO:0000313" key="4">
    <source>
        <dbReference type="Proteomes" id="UP000077421"/>
    </source>
</evidence>
<dbReference type="EMBL" id="MWPS01000016">
    <property type="protein sequence ID" value="OPG16517.1"/>
    <property type="molecule type" value="Genomic_DNA"/>
</dbReference>
<organism evidence="3 5">
    <name type="scientific">Ferroacidibacillus organovorans</name>
    <dbReference type="NCBI Taxonomy" id="1765683"/>
    <lineage>
        <taxon>Bacteria</taxon>
        <taxon>Bacillati</taxon>
        <taxon>Bacillota</taxon>
        <taxon>Bacilli</taxon>
        <taxon>Bacillales</taxon>
        <taxon>Alicyclobacillaceae</taxon>
        <taxon>Ferroacidibacillus</taxon>
    </lineage>
</organism>
<dbReference type="Proteomes" id="UP000190229">
    <property type="component" value="Unassembled WGS sequence"/>
</dbReference>
<reference evidence="2 4" key="1">
    <citation type="submission" date="2016-02" db="EMBL/GenBank/DDBJ databases">
        <title>Draft genome sequence of Acidibacillus ferrooxidans SLC66.</title>
        <authorList>
            <person name="Oliveira G."/>
            <person name="Nancucheo I."/>
            <person name="Dall'Agnol H."/>
            <person name="Johnson B."/>
            <person name="Oliveira R."/>
            <person name="Nunes G.L."/>
            <person name="Tzotzos G."/>
            <person name="Orellana S.C."/>
            <person name="Salim A.C."/>
            <person name="Araujo F.M."/>
        </authorList>
    </citation>
    <scope>NUCLEOTIDE SEQUENCE [LARGE SCALE GENOMIC DNA]</scope>
    <source>
        <strain evidence="2 4">SLC66</strain>
    </source>
</reference>
<dbReference type="RefSeq" id="WP_067564883.1">
    <property type="nucleotide sequence ID" value="NZ_LSUQ01000027.1"/>
</dbReference>
<sequence length="175" mass="19143">MSRIRIVPTVSALILTFALLFGGFQIYRTYDLVQPLKSQLTHIASVQSAAIDLTGSAPLIVIKLGLVSDLQTTYDQLQSIVSTSIGTPYQIVLKDHRNAALYRDYEALQPILYQGIAHGTYTTMIANLLTSAAKLHVQARITMNASDVFLQFRQGSSYLYAIVPYSTKLSGASGL</sequence>
<gene>
    <name evidence="2" type="ORF">AYW79_09440</name>
    <name evidence="3" type="ORF">B2M26_06495</name>
</gene>
<keyword evidence="1" id="KW-0472">Membrane</keyword>
<dbReference type="Proteomes" id="UP000077421">
    <property type="component" value="Unassembled WGS sequence"/>
</dbReference>
<feature type="transmembrane region" description="Helical" evidence="1">
    <location>
        <begin position="6"/>
        <end position="27"/>
    </location>
</feature>
<dbReference type="OrthoDB" id="2652483at2"/>
<name>A0A162TMJ5_9BACL</name>
<keyword evidence="1" id="KW-0812">Transmembrane</keyword>
<evidence type="ECO:0000313" key="2">
    <source>
        <dbReference type="EMBL" id="OAG93652.1"/>
    </source>
</evidence>
<evidence type="ECO:0000256" key="1">
    <source>
        <dbReference type="SAM" id="Phobius"/>
    </source>
</evidence>
<proteinExistence type="predicted"/>
<accession>A0A162TMJ5</accession>
<evidence type="ECO:0000313" key="5">
    <source>
        <dbReference type="Proteomes" id="UP000190229"/>
    </source>
</evidence>
<dbReference type="EMBL" id="LSUQ01000027">
    <property type="protein sequence ID" value="OAG93652.1"/>
    <property type="molecule type" value="Genomic_DNA"/>
</dbReference>
<keyword evidence="1" id="KW-1133">Transmembrane helix</keyword>
<reference evidence="3 5" key="2">
    <citation type="submission" date="2017-02" db="EMBL/GenBank/DDBJ databases">
        <title>Draft genome of Acidibacillus ferrooxidans Huett2.</title>
        <authorList>
            <person name="Schopf S."/>
        </authorList>
    </citation>
    <scope>NUCLEOTIDE SEQUENCE [LARGE SCALE GENOMIC DNA]</scope>
    <source>
        <strain evidence="3 5">Huett2</strain>
    </source>
</reference>
<protein>
    <submittedName>
        <fullName evidence="3">Uncharacterized protein</fullName>
    </submittedName>
</protein>